<feature type="region of interest" description="Disordered" evidence="1">
    <location>
        <begin position="67"/>
        <end position="87"/>
    </location>
</feature>
<evidence type="ECO:0000313" key="2">
    <source>
        <dbReference type="EMBL" id="KAH7240671.1"/>
    </source>
</evidence>
<evidence type="ECO:0000313" key="3">
    <source>
        <dbReference type="Proteomes" id="UP000720189"/>
    </source>
</evidence>
<reference evidence="2" key="1">
    <citation type="journal article" date="2021" name="Nat. Commun.">
        <title>Genetic determinants of endophytism in the Arabidopsis root mycobiome.</title>
        <authorList>
            <person name="Mesny F."/>
            <person name="Miyauchi S."/>
            <person name="Thiergart T."/>
            <person name="Pickel B."/>
            <person name="Atanasova L."/>
            <person name="Karlsson M."/>
            <person name="Huettel B."/>
            <person name="Barry K.W."/>
            <person name="Haridas S."/>
            <person name="Chen C."/>
            <person name="Bauer D."/>
            <person name="Andreopoulos W."/>
            <person name="Pangilinan J."/>
            <person name="LaButti K."/>
            <person name="Riley R."/>
            <person name="Lipzen A."/>
            <person name="Clum A."/>
            <person name="Drula E."/>
            <person name="Henrissat B."/>
            <person name="Kohler A."/>
            <person name="Grigoriev I.V."/>
            <person name="Martin F.M."/>
            <person name="Hacquard S."/>
        </authorList>
    </citation>
    <scope>NUCLEOTIDE SEQUENCE</scope>
    <source>
        <strain evidence="2">MPI-CAGE-AT-0023</strain>
    </source>
</reference>
<organism evidence="2 3">
    <name type="scientific">Fusarium redolens</name>
    <dbReference type="NCBI Taxonomy" id="48865"/>
    <lineage>
        <taxon>Eukaryota</taxon>
        <taxon>Fungi</taxon>
        <taxon>Dikarya</taxon>
        <taxon>Ascomycota</taxon>
        <taxon>Pezizomycotina</taxon>
        <taxon>Sordariomycetes</taxon>
        <taxon>Hypocreomycetidae</taxon>
        <taxon>Hypocreales</taxon>
        <taxon>Nectriaceae</taxon>
        <taxon>Fusarium</taxon>
        <taxon>Fusarium redolens species complex</taxon>
    </lineage>
</organism>
<comment type="caution">
    <text evidence="2">The sequence shown here is derived from an EMBL/GenBank/DDBJ whole genome shotgun (WGS) entry which is preliminary data.</text>
</comment>
<dbReference type="Proteomes" id="UP000720189">
    <property type="component" value="Unassembled WGS sequence"/>
</dbReference>
<gene>
    <name evidence="2" type="ORF">BKA55DRAFT_541983</name>
</gene>
<dbReference type="EMBL" id="JAGMUX010000013">
    <property type="protein sequence ID" value="KAH7240671.1"/>
    <property type="molecule type" value="Genomic_DNA"/>
</dbReference>
<name>A0A9P9K1D9_FUSRE</name>
<evidence type="ECO:0000256" key="1">
    <source>
        <dbReference type="SAM" id="MobiDB-lite"/>
    </source>
</evidence>
<sequence>MDNLNSDILVGQGTTDTLGFFNFHNKSLIPSILRLKSRANLAAICLMFPIVSLVLKPKLTLINEKMQDRSASKLESRSSPGPRKNERKCLKTWLSKLLEAKDKSVFRLSLNPGSLFPLFELPSGTQEIQQDPLRLFRPLQRGFDHDSPL</sequence>
<proteinExistence type="predicted"/>
<dbReference type="RefSeq" id="XP_046046185.1">
    <property type="nucleotide sequence ID" value="XM_046190446.1"/>
</dbReference>
<dbReference type="GeneID" id="70220400"/>
<protein>
    <submittedName>
        <fullName evidence="2">Uncharacterized protein</fullName>
    </submittedName>
</protein>
<accession>A0A9P9K1D9</accession>
<dbReference type="AlphaFoldDB" id="A0A9P9K1D9"/>
<feature type="compositionally biased region" description="Basic and acidic residues" evidence="1">
    <location>
        <begin position="67"/>
        <end position="76"/>
    </location>
</feature>
<keyword evidence="3" id="KW-1185">Reference proteome</keyword>